<dbReference type="Pfam" id="PF13468">
    <property type="entry name" value="Glyoxalase_3"/>
    <property type="match status" value="1"/>
</dbReference>
<protein>
    <submittedName>
        <fullName evidence="2">VOC family protein</fullName>
    </submittedName>
</protein>
<sequence>MLKLSHISCRVDNLYEVAKQVEEMGFTIEWGGLPGKENNFFIWFGDEAFLEVFCIKRKFAPLVVAMQLVYGTVPAKKWWRWFSAKNMWCDFALEDDNDNMTKIVRKNKKTIVDIESIKKYVKDMGINVAPKTLHWKRKNCKGKYANYSYFIPRNVKLPFIVSRYEPRQKSLETVHQNGAKKIAYIKIEVGKQEYKELFKLVKDDDRIQLIKGRDTHICEIGIEGLSNSIKICNVLIKAVEV</sequence>
<evidence type="ECO:0000313" key="2">
    <source>
        <dbReference type="EMBL" id="MBC5684051.1"/>
    </source>
</evidence>
<dbReference type="Proteomes" id="UP000631576">
    <property type="component" value="Unassembled WGS sequence"/>
</dbReference>
<accession>A0ABR7GBA4</accession>
<evidence type="ECO:0000313" key="3">
    <source>
        <dbReference type="Proteomes" id="UP000631576"/>
    </source>
</evidence>
<evidence type="ECO:0000259" key="1">
    <source>
        <dbReference type="Pfam" id="PF13468"/>
    </source>
</evidence>
<dbReference type="EMBL" id="JACOPE010000001">
    <property type="protein sequence ID" value="MBC5684051.1"/>
    <property type="molecule type" value="Genomic_DNA"/>
</dbReference>
<dbReference type="RefSeq" id="WP_186582095.1">
    <property type="nucleotide sequence ID" value="NZ_JACOPE010000001.1"/>
</dbReference>
<comment type="caution">
    <text evidence="2">The sequence shown here is derived from an EMBL/GenBank/DDBJ whole genome shotgun (WGS) entry which is preliminary data.</text>
</comment>
<gene>
    <name evidence="2" type="ORF">H8S40_10865</name>
</gene>
<dbReference type="InterPro" id="IPR025870">
    <property type="entry name" value="Glyoxalase-like_dom"/>
</dbReference>
<feature type="domain" description="Glyoxalase-like" evidence="1">
    <location>
        <begin position="4"/>
        <end position="192"/>
    </location>
</feature>
<proteinExistence type="predicted"/>
<keyword evidence="3" id="KW-1185">Reference proteome</keyword>
<organism evidence="2 3">
    <name type="scientific">Ruminococcus hominis</name>
    <dbReference type="NCBI Taxonomy" id="2763065"/>
    <lineage>
        <taxon>Bacteria</taxon>
        <taxon>Bacillati</taxon>
        <taxon>Bacillota</taxon>
        <taxon>Clostridia</taxon>
        <taxon>Eubacteriales</taxon>
        <taxon>Oscillospiraceae</taxon>
        <taxon>Ruminococcus</taxon>
    </lineage>
</organism>
<name>A0ABR7GBA4_9FIRM</name>
<reference evidence="2 3" key="1">
    <citation type="submission" date="2020-08" db="EMBL/GenBank/DDBJ databases">
        <title>Genome public.</title>
        <authorList>
            <person name="Liu C."/>
            <person name="Sun Q."/>
        </authorList>
    </citation>
    <scope>NUCLEOTIDE SEQUENCE [LARGE SCALE GENOMIC DNA]</scope>
    <source>
        <strain evidence="2 3">NSJ-13</strain>
    </source>
</reference>